<evidence type="ECO:0000313" key="2">
    <source>
        <dbReference type="EMBL" id="KJV10791.1"/>
    </source>
</evidence>
<evidence type="ECO:0000259" key="1">
    <source>
        <dbReference type="PROSITE" id="PS51186"/>
    </source>
</evidence>
<reference evidence="2 3" key="1">
    <citation type="submission" date="2015-03" db="EMBL/GenBank/DDBJ databases">
        <title>Draft genome sequence of Elstera litoralis.</title>
        <authorList>
            <person name="Rahalkar M.C."/>
            <person name="Dhakephalkar P.K."/>
            <person name="Pore S.D."/>
            <person name="Arora P."/>
            <person name="Kapse N.G."/>
            <person name="Pandit P.S."/>
        </authorList>
    </citation>
    <scope>NUCLEOTIDE SEQUENCE [LARGE SCALE GENOMIC DNA]</scope>
    <source>
        <strain evidence="2 3">Dia-1</strain>
    </source>
</reference>
<dbReference type="PROSITE" id="PS51186">
    <property type="entry name" value="GNAT"/>
    <property type="match status" value="1"/>
</dbReference>
<gene>
    <name evidence="2" type="ORF">VZ95_02645</name>
</gene>
<dbReference type="OrthoDB" id="9127144at2"/>
<organism evidence="2 3">
    <name type="scientific">Elstera litoralis</name>
    <dbReference type="NCBI Taxonomy" id="552518"/>
    <lineage>
        <taxon>Bacteria</taxon>
        <taxon>Pseudomonadati</taxon>
        <taxon>Pseudomonadota</taxon>
        <taxon>Alphaproteobacteria</taxon>
        <taxon>Rhodospirillales</taxon>
        <taxon>Rhodospirillaceae</taxon>
        <taxon>Elstera</taxon>
    </lineage>
</organism>
<sequence length="170" mass="18399">MIELRAYQPAHLPTLLTLTLPEDQQVFTSTPVQVLARITGDPNRKPVTILDGETPIGLFLLCVGEHRDKYLPEPDPAAVALTALSIDPARQGQGVGFTAMGLLPGFVRENYPAAQRLILAVNQRNHTALRLYARAGFVISHTRDGPAGPQWVMECALPPGEGMERPVSSG</sequence>
<dbReference type="GO" id="GO:0016747">
    <property type="term" value="F:acyltransferase activity, transferring groups other than amino-acyl groups"/>
    <property type="evidence" value="ECO:0007669"/>
    <property type="project" value="InterPro"/>
</dbReference>
<keyword evidence="3" id="KW-1185">Reference proteome</keyword>
<comment type="caution">
    <text evidence="2">The sequence shown here is derived from an EMBL/GenBank/DDBJ whole genome shotgun (WGS) entry which is preliminary data.</text>
</comment>
<dbReference type="RefSeq" id="WP_045774497.1">
    <property type="nucleotide sequence ID" value="NZ_LAJY01000045.1"/>
</dbReference>
<feature type="domain" description="N-acetyltransferase" evidence="1">
    <location>
        <begin position="2"/>
        <end position="158"/>
    </location>
</feature>
<protein>
    <recommendedName>
        <fullName evidence="1">N-acetyltransferase domain-containing protein</fullName>
    </recommendedName>
</protein>
<dbReference type="InterPro" id="IPR016181">
    <property type="entry name" value="Acyl_CoA_acyltransferase"/>
</dbReference>
<dbReference type="Gene3D" id="3.40.630.30">
    <property type="match status" value="1"/>
</dbReference>
<dbReference type="SUPFAM" id="SSF55729">
    <property type="entry name" value="Acyl-CoA N-acyltransferases (Nat)"/>
    <property type="match status" value="1"/>
</dbReference>
<evidence type="ECO:0000313" key="3">
    <source>
        <dbReference type="Proteomes" id="UP000033774"/>
    </source>
</evidence>
<dbReference type="Proteomes" id="UP000033774">
    <property type="component" value="Unassembled WGS sequence"/>
</dbReference>
<dbReference type="AlphaFoldDB" id="A0A0F3IVR6"/>
<dbReference type="Pfam" id="PF00583">
    <property type="entry name" value="Acetyltransf_1"/>
    <property type="match status" value="1"/>
</dbReference>
<dbReference type="InterPro" id="IPR000182">
    <property type="entry name" value="GNAT_dom"/>
</dbReference>
<dbReference type="EMBL" id="LAJY01000045">
    <property type="protein sequence ID" value="KJV10791.1"/>
    <property type="molecule type" value="Genomic_DNA"/>
</dbReference>
<accession>A0A0F3IVR6</accession>
<proteinExistence type="predicted"/>
<name>A0A0F3IVR6_9PROT</name>